<comment type="similarity">
    <text evidence="1">Belongs to the spermidine/spermine synthase family.</text>
</comment>
<accession>A0A5P1E795</accession>
<protein>
    <recommendedName>
        <fullName evidence="6">PABS domain-containing protein</fullName>
    </recommendedName>
</protein>
<feature type="domain" description="PABS" evidence="6">
    <location>
        <begin position="38"/>
        <end position="129"/>
    </location>
</feature>
<dbReference type="Pfam" id="PF17284">
    <property type="entry name" value="Spermine_synt_N"/>
    <property type="match status" value="1"/>
</dbReference>
<dbReference type="AlphaFoldDB" id="A0A5P1E795"/>
<dbReference type="InterPro" id="IPR029063">
    <property type="entry name" value="SAM-dependent_MTases_sf"/>
</dbReference>
<evidence type="ECO:0000256" key="1">
    <source>
        <dbReference type="ARBA" id="ARBA00007867"/>
    </source>
</evidence>
<feature type="compositionally biased region" description="Basic and acidic residues" evidence="5">
    <location>
        <begin position="1"/>
        <end position="18"/>
    </location>
</feature>
<feature type="region of interest" description="Disordered" evidence="5">
    <location>
        <begin position="1"/>
        <end position="32"/>
    </location>
</feature>
<dbReference type="GO" id="GO:0006596">
    <property type="term" value="P:polyamine biosynthetic process"/>
    <property type="evidence" value="ECO:0007669"/>
    <property type="project" value="UniProtKB-UniRule"/>
</dbReference>
<gene>
    <name evidence="7" type="ORF">A4U43_C09F12760</name>
</gene>
<dbReference type="SUPFAM" id="SSF53335">
    <property type="entry name" value="S-adenosyl-L-methionine-dependent methyltransferases"/>
    <property type="match status" value="1"/>
</dbReference>
<keyword evidence="2 4" id="KW-0808">Transferase</keyword>
<name>A0A5P1E795_ASPOF</name>
<comment type="caution">
    <text evidence="4">Lacks conserved residue(s) required for the propagation of feature annotation.</text>
</comment>
<evidence type="ECO:0000256" key="4">
    <source>
        <dbReference type="PROSITE-ProRule" id="PRU00354"/>
    </source>
</evidence>
<dbReference type="InterPro" id="IPR035246">
    <property type="entry name" value="Spermidine_synt_N"/>
</dbReference>
<proteinExistence type="inferred from homology"/>
<keyword evidence="8" id="KW-1185">Reference proteome</keyword>
<dbReference type="PANTHER" id="PTHR43317:SF9">
    <property type="entry name" value="SPERMINE SYNTHASE"/>
    <property type="match status" value="1"/>
</dbReference>
<evidence type="ECO:0000313" key="8">
    <source>
        <dbReference type="Proteomes" id="UP000243459"/>
    </source>
</evidence>
<evidence type="ECO:0000256" key="3">
    <source>
        <dbReference type="ARBA" id="ARBA00023115"/>
    </source>
</evidence>
<dbReference type="PANTHER" id="PTHR43317">
    <property type="entry name" value="THERMOSPERMINE SYNTHASE ACAULIS5"/>
    <property type="match status" value="1"/>
</dbReference>
<dbReference type="InterPro" id="IPR037163">
    <property type="entry name" value="Spermidine_synt_N_sf"/>
</dbReference>
<dbReference type="Gene3D" id="2.30.140.10">
    <property type="entry name" value="Spermidine synthase, tetramerisation domain"/>
    <property type="match status" value="1"/>
</dbReference>
<evidence type="ECO:0000259" key="6">
    <source>
        <dbReference type="PROSITE" id="PS51006"/>
    </source>
</evidence>
<organism evidence="7 8">
    <name type="scientific">Asparagus officinalis</name>
    <name type="common">Garden asparagus</name>
    <dbReference type="NCBI Taxonomy" id="4686"/>
    <lineage>
        <taxon>Eukaryota</taxon>
        <taxon>Viridiplantae</taxon>
        <taxon>Streptophyta</taxon>
        <taxon>Embryophyta</taxon>
        <taxon>Tracheophyta</taxon>
        <taxon>Spermatophyta</taxon>
        <taxon>Magnoliopsida</taxon>
        <taxon>Liliopsida</taxon>
        <taxon>Asparagales</taxon>
        <taxon>Asparagaceae</taxon>
        <taxon>Asparagoideae</taxon>
        <taxon>Asparagus</taxon>
    </lineage>
</organism>
<dbReference type="PROSITE" id="PS51006">
    <property type="entry name" value="PABS_2"/>
    <property type="match status" value="1"/>
</dbReference>
<dbReference type="GO" id="GO:0010487">
    <property type="term" value="F:thermospermine synthase activity"/>
    <property type="evidence" value="ECO:0007669"/>
    <property type="project" value="TreeGrafter"/>
</dbReference>
<dbReference type="EMBL" id="CM007389">
    <property type="protein sequence ID" value="ONK58438.1"/>
    <property type="molecule type" value="Genomic_DNA"/>
</dbReference>
<dbReference type="Proteomes" id="UP000243459">
    <property type="component" value="Chromosome 9"/>
</dbReference>
<dbReference type="InterPro" id="IPR030374">
    <property type="entry name" value="PABS"/>
</dbReference>
<evidence type="ECO:0000313" key="7">
    <source>
        <dbReference type="EMBL" id="ONK58438.1"/>
    </source>
</evidence>
<evidence type="ECO:0000256" key="2">
    <source>
        <dbReference type="ARBA" id="ARBA00022679"/>
    </source>
</evidence>
<evidence type="ECO:0000256" key="5">
    <source>
        <dbReference type="SAM" id="MobiDB-lite"/>
    </source>
</evidence>
<dbReference type="Gramene" id="ONK58438">
    <property type="protein sequence ID" value="ONK58438"/>
    <property type="gene ID" value="A4U43_C09F12760"/>
</dbReference>
<reference evidence="8" key="1">
    <citation type="journal article" date="2017" name="Nat. Commun.">
        <title>The asparagus genome sheds light on the origin and evolution of a young Y chromosome.</title>
        <authorList>
            <person name="Harkess A."/>
            <person name="Zhou J."/>
            <person name="Xu C."/>
            <person name="Bowers J.E."/>
            <person name="Van der Hulst R."/>
            <person name="Ayyampalayam S."/>
            <person name="Mercati F."/>
            <person name="Riccardi P."/>
            <person name="McKain M.R."/>
            <person name="Kakrana A."/>
            <person name="Tang H."/>
            <person name="Ray J."/>
            <person name="Groenendijk J."/>
            <person name="Arikit S."/>
            <person name="Mathioni S.M."/>
            <person name="Nakano M."/>
            <person name="Shan H."/>
            <person name="Telgmann-Rauber A."/>
            <person name="Kanno A."/>
            <person name="Yue Z."/>
            <person name="Chen H."/>
            <person name="Li W."/>
            <person name="Chen Y."/>
            <person name="Xu X."/>
            <person name="Zhang Y."/>
            <person name="Luo S."/>
            <person name="Chen H."/>
            <person name="Gao J."/>
            <person name="Mao Z."/>
            <person name="Pires J.C."/>
            <person name="Luo M."/>
            <person name="Kudrna D."/>
            <person name="Wing R.A."/>
            <person name="Meyers B.C."/>
            <person name="Yi K."/>
            <person name="Kong H."/>
            <person name="Lavrijsen P."/>
            <person name="Sunseri F."/>
            <person name="Falavigna A."/>
            <person name="Ye Y."/>
            <person name="Leebens-Mack J.H."/>
            <person name="Chen G."/>
        </authorList>
    </citation>
    <scope>NUCLEOTIDE SEQUENCE [LARGE SCALE GENOMIC DNA]</scope>
    <source>
        <strain evidence="8">cv. DH0086</strain>
    </source>
</reference>
<keyword evidence="3 4" id="KW-0620">Polyamine biosynthesis</keyword>
<sequence>MDGAREREREREAVEAQGERQSPVGYEAGQDPQDLREPLWFTPLFMINELTCAASVSNYSILHTGAGQYQDIALLDTKPFGKALVIDGKLQSAEIDEFIYHESLVHPALLRHQEYNSLSHLRFILVFRK</sequence>